<accession>A0A6C0BG63</accession>
<dbReference type="EMBL" id="MN739155">
    <property type="protein sequence ID" value="QHS91146.1"/>
    <property type="molecule type" value="Genomic_DNA"/>
</dbReference>
<organism evidence="1">
    <name type="scientific">viral metagenome</name>
    <dbReference type="NCBI Taxonomy" id="1070528"/>
    <lineage>
        <taxon>unclassified sequences</taxon>
        <taxon>metagenomes</taxon>
        <taxon>organismal metagenomes</taxon>
    </lineage>
</organism>
<sequence length="421" mass="48818">MESFLADYDIDFPRFQHLLQKTPSLLAGSAALALYLKENGIDPGYEPGDMDIWVLEYDVSGTMMETLFRHFLFEFGYYFQNVFEKEENNNGQYDFQNFTTNHIIKVISFINDRQKKIQIIVIRVQPLKEYIRSAFDLSACVSWWNAQDNTFETLSPLTLQRKIYISSPYLQEQEVADNRTKKLEKRIQKYIDRGFTLCEPPCPALHHIDDRLALQKESCPLRDKTAFDLFSYEDVNICEFLQSSWHIIVKAGDTFQAFHRKTLFDYMGTRRSELLVVGDIYDTPNNQTITSRARDTLLYSDFSIYELCPDYSVTIYPAAQKSLFTLRCYSIAEWEEGRPGDVFSPTEYSASLGNVFESHLALQRSELERLQVENAIAESAIIQNNLELISMLNGQSNMIDTIEQALQVMLDAGQIYFRIDP</sequence>
<evidence type="ECO:0000313" key="1">
    <source>
        <dbReference type="EMBL" id="QHS91146.1"/>
    </source>
</evidence>
<reference evidence="1" key="1">
    <citation type="journal article" date="2020" name="Nature">
        <title>Giant virus diversity and host interactions through global metagenomics.</title>
        <authorList>
            <person name="Schulz F."/>
            <person name="Roux S."/>
            <person name="Paez-Espino D."/>
            <person name="Jungbluth S."/>
            <person name="Walsh D.A."/>
            <person name="Denef V.J."/>
            <person name="McMahon K.D."/>
            <person name="Konstantinidis K.T."/>
            <person name="Eloe-Fadrosh E.A."/>
            <person name="Kyrpides N.C."/>
            <person name="Woyke T."/>
        </authorList>
    </citation>
    <scope>NUCLEOTIDE SEQUENCE</scope>
    <source>
        <strain evidence="1">GVMAG-M-3300013004-44</strain>
    </source>
</reference>
<dbReference type="AlphaFoldDB" id="A0A6C0BG63"/>
<protein>
    <submittedName>
        <fullName evidence="1">Uncharacterized protein</fullName>
    </submittedName>
</protein>
<name>A0A6C0BG63_9ZZZZ</name>
<proteinExistence type="predicted"/>